<accession>A0A5N5UMG8</accession>
<organism evidence="4 5">
    <name type="scientific">Halosegnis rubeus</name>
    <dbReference type="NCBI Taxonomy" id="2212850"/>
    <lineage>
        <taxon>Archaea</taxon>
        <taxon>Methanobacteriati</taxon>
        <taxon>Methanobacteriota</taxon>
        <taxon>Stenosarchaea group</taxon>
        <taxon>Halobacteria</taxon>
        <taxon>Halobacteriales</taxon>
        <taxon>Natronomonadaceae</taxon>
        <taxon>Halosegnis</taxon>
    </lineage>
</organism>
<evidence type="ECO:0000313" key="5">
    <source>
        <dbReference type="Proteomes" id="UP000326207"/>
    </source>
</evidence>
<keyword evidence="7" id="KW-1185">Reference proteome</keyword>
<evidence type="ECO:0000313" key="2">
    <source>
        <dbReference type="EMBL" id="KAB7514582.1"/>
    </source>
</evidence>
<dbReference type="RefSeq" id="WP_152118819.1">
    <property type="nucleotide sequence ID" value="NZ_QJOW01000001.1"/>
</dbReference>
<dbReference type="PANTHER" id="PTHR38137:SF2">
    <property type="entry name" value="PRC-BARREL DOMAIN-CONTAINING PROTEIN"/>
    <property type="match status" value="1"/>
</dbReference>
<dbReference type="EMBL" id="QJOW01000001">
    <property type="protein sequence ID" value="KAB7517916.1"/>
    <property type="molecule type" value="Genomic_DNA"/>
</dbReference>
<comment type="caution">
    <text evidence="4">The sequence shown here is derived from an EMBL/GenBank/DDBJ whole genome shotgun (WGS) entry which is preliminary data.</text>
</comment>
<protein>
    <submittedName>
        <fullName evidence="4">Photosystem reaction center subunit H</fullName>
    </submittedName>
</protein>
<evidence type="ECO:0000313" key="7">
    <source>
        <dbReference type="Proteomes" id="UP000326865"/>
    </source>
</evidence>
<dbReference type="Proteomes" id="UP000326207">
    <property type="component" value="Unassembled WGS sequence"/>
</dbReference>
<sequence length="78" mass="8441">MTEILAENLSDKRVVGSDGSEIGTLYNVTMSFKNGSLQHLLVDPLEGVGSGHRVNDRGRIEIPVSNVQAVKDHIVVAR</sequence>
<dbReference type="AlphaFoldDB" id="A0A5N5UMG8"/>
<dbReference type="EMBL" id="QMDY01000002">
    <property type="protein sequence ID" value="KAB7519504.1"/>
    <property type="molecule type" value="Genomic_DNA"/>
</dbReference>
<dbReference type="Proteomes" id="UP000326865">
    <property type="component" value="Unassembled WGS sequence"/>
</dbReference>
<dbReference type="SUPFAM" id="SSF50346">
    <property type="entry name" value="PRC-barrel domain"/>
    <property type="match status" value="1"/>
</dbReference>
<proteinExistence type="predicted"/>
<dbReference type="EMBL" id="QKKZ01000002">
    <property type="protein sequence ID" value="KAB7514582.1"/>
    <property type="molecule type" value="Genomic_DNA"/>
</dbReference>
<dbReference type="OrthoDB" id="85079at2157"/>
<feature type="domain" description="PRC-barrel" evidence="1">
    <location>
        <begin position="1"/>
        <end position="76"/>
    </location>
</feature>
<reference evidence="5 6" key="1">
    <citation type="submission" date="2019-10" db="EMBL/GenBank/DDBJ databases">
        <title>Unraveling microbial dark matter from salterns through culturing: the case of the genus Halosegnis.</title>
        <authorList>
            <person name="Duran-Viseras A."/>
            <person name="Andrei A.-S."/>
            <person name="Vera-Gargallo B."/>
            <person name="Ghai R."/>
            <person name="Sanchez-Porro C."/>
            <person name="Ventosa A."/>
        </authorList>
    </citation>
    <scope>NUCLEOTIDE SEQUENCE [LARGE SCALE GENOMIC DNA]</scope>
    <source>
        <strain evidence="3 6">F17-44</strain>
        <strain evidence="2 7">F18-79</strain>
        <strain evidence="4 5">F19-13</strain>
    </source>
</reference>
<evidence type="ECO:0000313" key="6">
    <source>
        <dbReference type="Proteomes" id="UP000326302"/>
    </source>
</evidence>
<dbReference type="InterPro" id="IPR011033">
    <property type="entry name" value="PRC_barrel-like_sf"/>
</dbReference>
<accession>A0A5N5UA90</accession>
<evidence type="ECO:0000313" key="4">
    <source>
        <dbReference type="EMBL" id="KAB7519504.1"/>
    </source>
</evidence>
<dbReference type="PANTHER" id="PTHR38137">
    <property type="entry name" value="PRC-BARREL DOMAIN PROTEIN"/>
    <property type="match status" value="1"/>
</dbReference>
<dbReference type="Gene3D" id="2.30.30.240">
    <property type="entry name" value="PRC-barrel domain"/>
    <property type="match status" value="1"/>
</dbReference>
<dbReference type="Pfam" id="PF05239">
    <property type="entry name" value="PRC"/>
    <property type="match status" value="1"/>
</dbReference>
<evidence type="ECO:0000313" key="3">
    <source>
        <dbReference type="EMBL" id="KAB7517916.1"/>
    </source>
</evidence>
<dbReference type="InterPro" id="IPR027275">
    <property type="entry name" value="PRC-brl_dom"/>
</dbReference>
<dbReference type="Proteomes" id="UP000326302">
    <property type="component" value="Unassembled WGS sequence"/>
</dbReference>
<name>A0A5N5UMG8_9EURY</name>
<accession>A0A5N5UGQ7</accession>
<gene>
    <name evidence="2" type="ORF">DM867_05525</name>
    <name evidence="3" type="ORF">DMP03_00670</name>
    <name evidence="4" type="ORF">DP108_05265</name>
</gene>
<evidence type="ECO:0000259" key="1">
    <source>
        <dbReference type="Pfam" id="PF05239"/>
    </source>
</evidence>